<accession>A0A699S460</accession>
<comment type="caution">
    <text evidence="1">The sequence shown here is derived from an EMBL/GenBank/DDBJ whole genome shotgun (WGS) entry which is preliminary data.</text>
</comment>
<evidence type="ECO:0000313" key="1">
    <source>
        <dbReference type="EMBL" id="GFC92230.1"/>
    </source>
</evidence>
<reference evidence="1" key="1">
    <citation type="journal article" date="2019" name="Sci. Rep.">
        <title>Draft genome of Tanacetum cinerariifolium, the natural source of mosquito coil.</title>
        <authorList>
            <person name="Yamashiro T."/>
            <person name="Shiraishi A."/>
            <person name="Satake H."/>
            <person name="Nakayama K."/>
        </authorList>
    </citation>
    <scope>NUCLEOTIDE SEQUENCE</scope>
</reference>
<name>A0A699S460_TANCI</name>
<dbReference type="AlphaFoldDB" id="A0A699S460"/>
<proteinExistence type="predicted"/>
<dbReference type="EMBL" id="BKCJ011136489">
    <property type="protein sequence ID" value="GFC92230.1"/>
    <property type="molecule type" value="Genomic_DNA"/>
</dbReference>
<sequence length="56" mass="6428">MIEHLLEQLAEFCSSHDQVMVVSLAGKTIQDAERLEQLVDRRHLFQTPNVRVPPSD</sequence>
<gene>
    <name evidence="1" type="ORF">Tci_864200</name>
</gene>
<protein>
    <submittedName>
        <fullName evidence="1">Uncharacterized protein</fullName>
    </submittedName>
</protein>
<organism evidence="1">
    <name type="scientific">Tanacetum cinerariifolium</name>
    <name type="common">Dalmatian daisy</name>
    <name type="synonym">Chrysanthemum cinerariifolium</name>
    <dbReference type="NCBI Taxonomy" id="118510"/>
    <lineage>
        <taxon>Eukaryota</taxon>
        <taxon>Viridiplantae</taxon>
        <taxon>Streptophyta</taxon>
        <taxon>Embryophyta</taxon>
        <taxon>Tracheophyta</taxon>
        <taxon>Spermatophyta</taxon>
        <taxon>Magnoliopsida</taxon>
        <taxon>eudicotyledons</taxon>
        <taxon>Gunneridae</taxon>
        <taxon>Pentapetalae</taxon>
        <taxon>asterids</taxon>
        <taxon>campanulids</taxon>
        <taxon>Asterales</taxon>
        <taxon>Asteraceae</taxon>
        <taxon>Asteroideae</taxon>
        <taxon>Anthemideae</taxon>
        <taxon>Anthemidinae</taxon>
        <taxon>Tanacetum</taxon>
    </lineage>
</organism>
<feature type="non-terminal residue" evidence="1">
    <location>
        <position position="56"/>
    </location>
</feature>